<dbReference type="SUPFAM" id="SSF51306">
    <property type="entry name" value="LexA/Signal peptidase"/>
    <property type="match status" value="1"/>
</dbReference>
<dbReference type="Gene3D" id="2.10.109.10">
    <property type="entry name" value="Umud Fragment, subunit A"/>
    <property type="match status" value="1"/>
</dbReference>
<evidence type="ECO:0000259" key="1">
    <source>
        <dbReference type="Pfam" id="PF10502"/>
    </source>
</evidence>
<dbReference type="STRING" id="573065.Astex_2455"/>
<dbReference type="HOGENOM" id="CLU_104604_0_0_5"/>
<name>E8RUQ6_ASTEC</name>
<dbReference type="eggNOG" id="COG4959">
    <property type="taxonomic scope" value="Bacteria"/>
</dbReference>
<dbReference type="Proteomes" id="UP000001492">
    <property type="component" value="Chromosome 2"/>
</dbReference>
<protein>
    <submittedName>
        <fullName evidence="2">Peptidase S26, conserved region</fullName>
    </submittedName>
</protein>
<accession>E8RUQ6</accession>
<evidence type="ECO:0000313" key="2">
    <source>
        <dbReference type="EMBL" id="ADU14106.1"/>
    </source>
</evidence>
<organism evidence="2 3">
    <name type="scientific">Asticcacaulis excentricus (strain ATCC 15261 / DSM 4724 / KCTC 12464 / NCIMB 9791 / VKM B-1370 / CB 48)</name>
    <dbReference type="NCBI Taxonomy" id="573065"/>
    <lineage>
        <taxon>Bacteria</taxon>
        <taxon>Pseudomonadati</taxon>
        <taxon>Pseudomonadota</taxon>
        <taxon>Alphaproteobacteria</taxon>
        <taxon>Caulobacterales</taxon>
        <taxon>Caulobacteraceae</taxon>
        <taxon>Asticcacaulis</taxon>
    </lineage>
</organism>
<feature type="domain" description="Peptidase S26" evidence="1">
    <location>
        <begin position="30"/>
        <end position="173"/>
    </location>
</feature>
<dbReference type="EMBL" id="CP002396">
    <property type="protein sequence ID" value="ADU14106.1"/>
    <property type="molecule type" value="Genomic_DNA"/>
</dbReference>
<dbReference type="Pfam" id="PF10502">
    <property type="entry name" value="Peptidase_S26"/>
    <property type="match status" value="1"/>
</dbReference>
<dbReference type="OrthoDB" id="5360818at2"/>
<evidence type="ECO:0000313" key="3">
    <source>
        <dbReference type="Proteomes" id="UP000001492"/>
    </source>
</evidence>
<dbReference type="KEGG" id="aex:Astex_2455"/>
<reference evidence="3" key="1">
    <citation type="submission" date="2010-12" db="EMBL/GenBank/DDBJ databases">
        <title>Complete sequence of chromosome 2 of Asticcacaulis excentricus CB 48.</title>
        <authorList>
            <consortium name="US DOE Joint Genome Institute"/>
            <person name="Lucas S."/>
            <person name="Copeland A."/>
            <person name="Lapidus A."/>
            <person name="Cheng J.-F."/>
            <person name="Bruce D."/>
            <person name="Goodwin L."/>
            <person name="Pitluck S."/>
            <person name="Teshima H."/>
            <person name="Davenport K."/>
            <person name="Detter J.C."/>
            <person name="Han C."/>
            <person name="Tapia R."/>
            <person name="Land M."/>
            <person name="Hauser L."/>
            <person name="Jeffries C."/>
            <person name="Kyrpides N."/>
            <person name="Ivanova N."/>
            <person name="Ovchinnikova G."/>
            <person name="Brun Y.V."/>
            <person name="Woyke T."/>
        </authorList>
    </citation>
    <scope>NUCLEOTIDE SEQUENCE [LARGE SCALE GENOMIC DNA]</scope>
    <source>
        <strain evidence="3">ATCC 15261 / DSM 4724 / KCTC 12464 / NCIMB 9791 / VKM B-1370 / CB 48</strain>
    </source>
</reference>
<dbReference type="GO" id="GO:0004252">
    <property type="term" value="F:serine-type endopeptidase activity"/>
    <property type="evidence" value="ECO:0007669"/>
    <property type="project" value="InterPro"/>
</dbReference>
<dbReference type="RefSeq" id="WP_013479931.1">
    <property type="nucleotide sequence ID" value="NC_014817.1"/>
</dbReference>
<gene>
    <name evidence="2" type="ordered locus">Astex_2455</name>
</gene>
<dbReference type="InterPro" id="IPR036286">
    <property type="entry name" value="LexA/Signal_pep-like_sf"/>
</dbReference>
<dbReference type="GO" id="GO:0006465">
    <property type="term" value="P:signal peptide processing"/>
    <property type="evidence" value="ECO:0007669"/>
    <property type="project" value="InterPro"/>
</dbReference>
<dbReference type="InterPro" id="IPR019533">
    <property type="entry name" value="Peptidase_S26"/>
</dbReference>
<dbReference type="AlphaFoldDB" id="E8RUQ6"/>
<proteinExistence type="predicted"/>
<keyword evidence="3" id="KW-1185">Reference proteome</keyword>
<sequence length="175" mass="19174">MAAPKSPTRLRLRRGLVAGLSVAALVGLGLSAQPQKTPWLIYNASSSAPIGFYTVSPVRQVKTGDLVVVRLPQATRELADERRYVPATVPVLKHVAAHGGDAVCAIDASILVNGKRVTVRRLRDRRNRPLPWWQSCRRLYAGELFLLNTAAPDSFDSRYFGPVSLDHVIGEARPL</sequence>